<feature type="domain" description="Reverse transcriptase" evidence="1">
    <location>
        <begin position="70"/>
        <end position="187"/>
    </location>
</feature>
<proteinExistence type="predicted"/>
<name>A0AAV1KP64_9NEOP</name>
<reference evidence="2 3" key="1">
    <citation type="submission" date="2023-11" db="EMBL/GenBank/DDBJ databases">
        <authorList>
            <person name="Hedman E."/>
            <person name="Englund M."/>
            <person name="Stromberg M."/>
            <person name="Nyberg Akerstrom W."/>
            <person name="Nylinder S."/>
            <person name="Jareborg N."/>
            <person name="Kallberg Y."/>
            <person name="Kronander E."/>
        </authorList>
    </citation>
    <scope>NUCLEOTIDE SEQUENCE [LARGE SCALE GENOMIC DNA]</scope>
</reference>
<organism evidence="2 3">
    <name type="scientific">Parnassius mnemosyne</name>
    <name type="common">clouded apollo</name>
    <dbReference type="NCBI Taxonomy" id="213953"/>
    <lineage>
        <taxon>Eukaryota</taxon>
        <taxon>Metazoa</taxon>
        <taxon>Ecdysozoa</taxon>
        <taxon>Arthropoda</taxon>
        <taxon>Hexapoda</taxon>
        <taxon>Insecta</taxon>
        <taxon>Pterygota</taxon>
        <taxon>Neoptera</taxon>
        <taxon>Endopterygota</taxon>
        <taxon>Lepidoptera</taxon>
        <taxon>Glossata</taxon>
        <taxon>Ditrysia</taxon>
        <taxon>Papilionoidea</taxon>
        <taxon>Papilionidae</taxon>
        <taxon>Parnassiinae</taxon>
        <taxon>Parnassini</taxon>
        <taxon>Parnassius</taxon>
        <taxon>Driopa</taxon>
    </lineage>
</organism>
<dbReference type="EMBL" id="CAVLGL010000068">
    <property type="protein sequence ID" value="CAK1584840.1"/>
    <property type="molecule type" value="Genomic_DNA"/>
</dbReference>
<accession>A0AAV1KP64</accession>
<gene>
    <name evidence="2" type="ORF">PARMNEM_LOCUS6012</name>
</gene>
<evidence type="ECO:0000259" key="1">
    <source>
        <dbReference type="Pfam" id="PF00078"/>
    </source>
</evidence>
<sequence>MQVTVEELDRDVSCWRVRNTALGPDGIPGRALVLSLAALGDRLRQLFTGCLRSTKFPTAWKEARLILLKKENRAADSPSAYRPICLLEEIGKLFERIVATRLNGHLSRVCPDLAESQFRFRRKCSSIDATMRVRSLSEQVVSRGGLALAISLGIVNAFDSLPWDTIRWALEYHQVPAYLQDVIGDYLRDRYILYMKQDGRNIRR</sequence>
<protein>
    <recommendedName>
        <fullName evidence="1">Reverse transcriptase domain-containing protein</fullName>
    </recommendedName>
</protein>
<dbReference type="InterPro" id="IPR000477">
    <property type="entry name" value="RT_dom"/>
</dbReference>
<dbReference type="AlphaFoldDB" id="A0AAV1KP64"/>
<comment type="caution">
    <text evidence="2">The sequence shown here is derived from an EMBL/GenBank/DDBJ whole genome shotgun (WGS) entry which is preliminary data.</text>
</comment>
<evidence type="ECO:0000313" key="2">
    <source>
        <dbReference type="EMBL" id="CAK1584840.1"/>
    </source>
</evidence>
<dbReference type="Proteomes" id="UP001314205">
    <property type="component" value="Unassembled WGS sequence"/>
</dbReference>
<evidence type="ECO:0000313" key="3">
    <source>
        <dbReference type="Proteomes" id="UP001314205"/>
    </source>
</evidence>
<dbReference type="Pfam" id="PF00078">
    <property type="entry name" value="RVT_1"/>
    <property type="match status" value="1"/>
</dbReference>
<keyword evidence="3" id="KW-1185">Reference proteome</keyword>
<dbReference type="PANTHER" id="PTHR19446">
    <property type="entry name" value="REVERSE TRANSCRIPTASES"/>
    <property type="match status" value="1"/>
</dbReference>